<evidence type="ECO:0008006" key="2">
    <source>
        <dbReference type="Google" id="ProtNLM"/>
    </source>
</evidence>
<dbReference type="AlphaFoldDB" id="A5BYV3"/>
<gene>
    <name evidence="1" type="ORF">VITISV_031169</name>
</gene>
<proteinExistence type="predicted"/>
<sequence>MAEEAGKASGIEKFDGIEFAYWRMQIEDCLYGRKLHLPLLGTKLESMKAEEWGFLTDRSVAHNVEKENTTANLMKALSGMYEKPSANNKVHLMKKLFNLKMAENASIAQHLNEFTTITNQLSSIKIDFDDEIRALIVLASLPNS</sequence>
<organism evidence="1">
    <name type="scientific">Vitis vinifera</name>
    <name type="common">Grape</name>
    <dbReference type="NCBI Taxonomy" id="29760"/>
    <lineage>
        <taxon>Eukaryota</taxon>
        <taxon>Viridiplantae</taxon>
        <taxon>Streptophyta</taxon>
        <taxon>Embryophyta</taxon>
        <taxon>Tracheophyta</taxon>
        <taxon>Spermatophyta</taxon>
        <taxon>Magnoliopsida</taxon>
        <taxon>eudicotyledons</taxon>
        <taxon>Gunneridae</taxon>
        <taxon>Pentapetalae</taxon>
        <taxon>rosids</taxon>
        <taxon>Vitales</taxon>
        <taxon>Vitaceae</taxon>
        <taxon>Viteae</taxon>
        <taxon>Vitis</taxon>
    </lineage>
</organism>
<dbReference type="EMBL" id="AM476168">
    <property type="protein sequence ID" value="CAN83739.1"/>
    <property type="molecule type" value="Genomic_DNA"/>
</dbReference>
<protein>
    <recommendedName>
        <fullName evidence="2">Retrovirus-related Pol polyprotein from transposon TNT 1-94</fullName>
    </recommendedName>
</protein>
<name>A5BYV3_VITVI</name>
<accession>A5BYV3</accession>
<dbReference type="Pfam" id="PF14223">
    <property type="entry name" value="Retrotran_gag_2"/>
    <property type="match status" value="1"/>
</dbReference>
<evidence type="ECO:0000313" key="1">
    <source>
        <dbReference type="EMBL" id="CAN83739.1"/>
    </source>
</evidence>
<reference evidence="1" key="1">
    <citation type="journal article" date="2007" name="PLoS ONE">
        <title>The first genome sequence of an elite grapevine cultivar (Pinot noir Vitis vinifera L.): coping with a highly heterozygous genome.</title>
        <authorList>
            <person name="Velasco R."/>
            <person name="Zharkikh A."/>
            <person name="Troggio M."/>
            <person name="Cartwright D.A."/>
            <person name="Cestaro A."/>
            <person name="Pruss D."/>
            <person name="Pindo M."/>
            <person name="FitzGerald L.M."/>
            <person name="Vezzulli S."/>
            <person name="Reid J."/>
            <person name="Malacarne G."/>
            <person name="Iliev D."/>
            <person name="Coppola G."/>
            <person name="Wardell B."/>
            <person name="Micheletti D."/>
            <person name="Macalma T."/>
            <person name="Facci M."/>
            <person name="Mitchell J.T."/>
            <person name="Perazzolli M."/>
            <person name="Eldredge G."/>
            <person name="Gatto P."/>
            <person name="Oyzerski R."/>
            <person name="Moretto M."/>
            <person name="Gutin N."/>
            <person name="Stefanini M."/>
            <person name="Chen Y."/>
            <person name="Segala C."/>
            <person name="Davenport C."/>
            <person name="Dematte L."/>
            <person name="Mraz A."/>
            <person name="Battilana J."/>
            <person name="Stormo K."/>
            <person name="Costa F."/>
            <person name="Tao Q."/>
            <person name="Si-Ammour A."/>
            <person name="Harkins T."/>
            <person name="Lackey A."/>
            <person name="Perbost C."/>
            <person name="Taillon B."/>
            <person name="Stella A."/>
            <person name="Solovyev V."/>
            <person name="Fawcett J.A."/>
            <person name="Sterck L."/>
            <person name="Vandepoele K."/>
            <person name="Grando S.M."/>
            <person name="Toppo S."/>
            <person name="Moser C."/>
            <person name="Lanchbury J."/>
            <person name="Bogden R."/>
            <person name="Skolnick M."/>
            <person name="Sgaramella V."/>
            <person name="Bhatnagar S.K."/>
            <person name="Fontana P."/>
            <person name="Gutin A."/>
            <person name="Van de Peer Y."/>
            <person name="Salamini F."/>
            <person name="Viola R."/>
        </authorList>
    </citation>
    <scope>NUCLEOTIDE SEQUENCE</scope>
</reference>